<evidence type="ECO:0000256" key="1">
    <source>
        <dbReference type="ARBA" id="ARBA00007381"/>
    </source>
</evidence>
<dbReference type="InterPro" id="IPR018181">
    <property type="entry name" value="Heat_shock_70_CS"/>
</dbReference>
<keyword evidence="3" id="KW-0547">Nucleotide-binding</keyword>
<gene>
    <name evidence="7" type="ORF">GCM10023191_070370</name>
</gene>
<organism evidence="7 8">
    <name type="scientific">Actinoallomurus oryzae</name>
    <dbReference type="NCBI Taxonomy" id="502180"/>
    <lineage>
        <taxon>Bacteria</taxon>
        <taxon>Bacillati</taxon>
        <taxon>Actinomycetota</taxon>
        <taxon>Actinomycetes</taxon>
        <taxon>Streptosporangiales</taxon>
        <taxon>Thermomonosporaceae</taxon>
        <taxon>Actinoallomurus</taxon>
    </lineage>
</organism>
<sequence length="825" mass="90640">MTRSTIDFGIDLGTTNSAIAVMNGVDAEIIKNNDSHETTPSTLWIDRRNRLHVGRAAKERSEEDPANTCVEFKLRMGTTGRPKTFEASGRSMEPVEMSAEVLRSLKSDVAQRLEHDLQAAVITVPAAFELAACDATRRAAELAGLRHAPLLQEPSAAALAYGFQSQADNVFWLVYDFGGGTFDAAVVNVRDGEFTIVNHRGDNFLGGKLIDWKIVEELLIPEVVRKHGISDFHRATPRWIGAISKLKHAAEVAKIQLSQAHTAEMTLDLKSGDGQEFEFDYDLTRADVERFAEPFIVRSVNHCRQALQESGLGPADIEKVLLVGGPTLSPYLRERLADPHEGLGIPIDHSQDPITVVARGAAIFAGSKRLDTVLPPPAPTAGTCAVELEYSPTGPDIEPFVGGRVTGADTAGWSVEFVNQAVRWRSGKIALTADGAFTTTLWAERGRANTFLIELTDAAGARRQATPDRLTYTIGLVDTQPPLTQAIGVGLENNEVEWLFTRGTSLPARRKVALRTTVAISRGENKGILRIPVLEGEHDRADRNRRAGRLEVEPSQVRRDVPEGSEVDLTLVIDESRIIVARAYVPLLDEEFEHVINLQTVTVPEQADLARDAKAEKHRLETARRRVEETDDPRAAEILRRIDEEQIVQDVSAMVEAAGVDPDAATTCGKRLLDLKAAIDELEAALEWPQLVQESRDLMPALRDFVMAQGNESHRRSLATGEAAVREAIAAHDANLLRQRLDDLHRLASEVLDDSGELPFLVFEDLKPQQPEMRDPAEAAQLIAAGERAVANRDPATLRAVNHQLVRMLPEPPPPIDPFSTVRKH</sequence>
<dbReference type="SUPFAM" id="SSF53067">
    <property type="entry name" value="Actin-like ATPase domain"/>
    <property type="match status" value="2"/>
</dbReference>
<evidence type="ECO:0000256" key="3">
    <source>
        <dbReference type="ARBA" id="ARBA00022741"/>
    </source>
</evidence>
<dbReference type="PROSITE" id="PS00297">
    <property type="entry name" value="HSP70_1"/>
    <property type="match status" value="1"/>
</dbReference>
<protein>
    <recommendedName>
        <fullName evidence="9">Molecular chaperone DnaK</fullName>
    </recommendedName>
</protein>
<proteinExistence type="inferred from homology"/>
<keyword evidence="8" id="KW-1185">Reference proteome</keyword>
<dbReference type="InterPro" id="IPR043129">
    <property type="entry name" value="ATPase_NBD"/>
</dbReference>
<keyword evidence="4" id="KW-0067">ATP-binding</keyword>
<dbReference type="EMBL" id="BAABHF010000043">
    <property type="protein sequence ID" value="GAA4509313.1"/>
    <property type="molecule type" value="Genomic_DNA"/>
</dbReference>
<evidence type="ECO:0000256" key="5">
    <source>
        <dbReference type="ARBA" id="ARBA00023016"/>
    </source>
</evidence>
<evidence type="ECO:0008006" key="9">
    <source>
        <dbReference type="Google" id="ProtNLM"/>
    </source>
</evidence>
<dbReference type="Pfam" id="PF00012">
    <property type="entry name" value="HSP70"/>
    <property type="match status" value="1"/>
</dbReference>
<dbReference type="SUPFAM" id="SSF100920">
    <property type="entry name" value="Heat shock protein 70kD (HSP70), peptide-binding domain"/>
    <property type="match status" value="1"/>
</dbReference>
<evidence type="ECO:0000313" key="7">
    <source>
        <dbReference type="EMBL" id="GAA4509313.1"/>
    </source>
</evidence>
<dbReference type="InterPro" id="IPR029047">
    <property type="entry name" value="HSP70_peptide-bd_sf"/>
</dbReference>
<comment type="caution">
    <text evidence="7">The sequence shown here is derived from an EMBL/GenBank/DDBJ whole genome shotgun (WGS) entry which is preliminary data.</text>
</comment>
<dbReference type="Proteomes" id="UP001500503">
    <property type="component" value="Unassembled WGS sequence"/>
</dbReference>
<evidence type="ECO:0000256" key="4">
    <source>
        <dbReference type="ARBA" id="ARBA00022840"/>
    </source>
</evidence>
<keyword evidence="6" id="KW-0143">Chaperone</keyword>
<evidence type="ECO:0000313" key="8">
    <source>
        <dbReference type="Proteomes" id="UP001500503"/>
    </source>
</evidence>
<dbReference type="PANTHER" id="PTHR19375">
    <property type="entry name" value="HEAT SHOCK PROTEIN 70KDA"/>
    <property type="match status" value="1"/>
</dbReference>
<accession>A0ABP8QTJ0</accession>
<keyword evidence="2" id="KW-0597">Phosphoprotein</keyword>
<comment type="similarity">
    <text evidence="1">Belongs to the heat shock protein 70 family.</text>
</comment>
<dbReference type="RefSeq" id="WP_345471271.1">
    <property type="nucleotide sequence ID" value="NZ_BAABHF010000043.1"/>
</dbReference>
<evidence type="ECO:0000256" key="2">
    <source>
        <dbReference type="ARBA" id="ARBA00022553"/>
    </source>
</evidence>
<reference evidence="8" key="1">
    <citation type="journal article" date="2019" name="Int. J. Syst. Evol. Microbiol.">
        <title>The Global Catalogue of Microorganisms (GCM) 10K type strain sequencing project: providing services to taxonomists for standard genome sequencing and annotation.</title>
        <authorList>
            <consortium name="The Broad Institute Genomics Platform"/>
            <consortium name="The Broad Institute Genome Sequencing Center for Infectious Disease"/>
            <person name="Wu L."/>
            <person name="Ma J."/>
        </authorList>
    </citation>
    <scope>NUCLEOTIDE SEQUENCE [LARGE SCALE GENOMIC DNA]</scope>
    <source>
        <strain evidence="8">JCM 17933</strain>
    </source>
</reference>
<evidence type="ECO:0000256" key="6">
    <source>
        <dbReference type="ARBA" id="ARBA00023186"/>
    </source>
</evidence>
<dbReference type="Gene3D" id="3.90.640.10">
    <property type="entry name" value="Actin, Chain A, domain 4"/>
    <property type="match status" value="1"/>
</dbReference>
<dbReference type="InterPro" id="IPR013126">
    <property type="entry name" value="Hsp_70_fam"/>
</dbReference>
<name>A0ABP8QTJ0_9ACTN</name>
<dbReference type="PRINTS" id="PR00301">
    <property type="entry name" value="HEATSHOCK70"/>
</dbReference>
<keyword evidence="5" id="KW-0346">Stress response</keyword>
<dbReference type="CDD" id="cd24029">
    <property type="entry name" value="ASKHA_NBD_HSP70_DnaK_HscA_HscC"/>
    <property type="match status" value="1"/>
</dbReference>
<dbReference type="Gene3D" id="2.60.34.10">
    <property type="entry name" value="Substrate Binding Domain Of DNAk, Chain A, domain 1"/>
    <property type="match status" value="1"/>
</dbReference>
<dbReference type="Gene3D" id="3.30.420.40">
    <property type="match status" value="2"/>
</dbReference>